<name>A0ABD3CDX9_9LAMI</name>
<dbReference type="AlphaFoldDB" id="A0ABD3CDX9"/>
<evidence type="ECO:0000313" key="6">
    <source>
        <dbReference type="EMBL" id="KAL3627504.1"/>
    </source>
</evidence>
<dbReference type="InterPro" id="IPR044893">
    <property type="entry name" value="RNA_pol_Rpb1_clamp_domain"/>
</dbReference>
<evidence type="ECO:0000256" key="4">
    <source>
        <dbReference type="ARBA" id="ARBA00022695"/>
    </source>
</evidence>
<gene>
    <name evidence="6" type="ORF">CASFOL_028867</name>
</gene>
<dbReference type="InterPro" id="IPR045867">
    <property type="entry name" value="DNA-dir_RpoC_beta_prime"/>
</dbReference>
<dbReference type="GO" id="GO:0003899">
    <property type="term" value="F:DNA-directed RNA polymerase activity"/>
    <property type="evidence" value="ECO:0007669"/>
    <property type="project" value="UniProtKB-EC"/>
</dbReference>
<reference evidence="7" key="1">
    <citation type="journal article" date="2024" name="IScience">
        <title>Strigolactones Initiate the Formation of Haustorium-like Structures in Castilleja.</title>
        <authorList>
            <person name="Buerger M."/>
            <person name="Peterson D."/>
            <person name="Chory J."/>
        </authorList>
    </citation>
    <scope>NUCLEOTIDE SEQUENCE [LARGE SCALE GENOMIC DNA]</scope>
</reference>
<evidence type="ECO:0000313" key="7">
    <source>
        <dbReference type="Proteomes" id="UP001632038"/>
    </source>
</evidence>
<keyword evidence="5" id="KW-0804">Transcription</keyword>
<organism evidence="6 7">
    <name type="scientific">Castilleja foliolosa</name>
    <dbReference type="NCBI Taxonomy" id="1961234"/>
    <lineage>
        <taxon>Eukaryota</taxon>
        <taxon>Viridiplantae</taxon>
        <taxon>Streptophyta</taxon>
        <taxon>Embryophyta</taxon>
        <taxon>Tracheophyta</taxon>
        <taxon>Spermatophyta</taxon>
        <taxon>Magnoliopsida</taxon>
        <taxon>eudicotyledons</taxon>
        <taxon>Gunneridae</taxon>
        <taxon>Pentapetalae</taxon>
        <taxon>asterids</taxon>
        <taxon>lamiids</taxon>
        <taxon>Lamiales</taxon>
        <taxon>Orobanchaceae</taxon>
        <taxon>Pedicularideae</taxon>
        <taxon>Castillejinae</taxon>
        <taxon>Castilleja</taxon>
    </lineage>
</organism>
<dbReference type="Proteomes" id="UP001632038">
    <property type="component" value="Unassembled WGS sequence"/>
</dbReference>
<dbReference type="EC" id="2.7.7.6" evidence="1"/>
<dbReference type="GO" id="GO:0000428">
    <property type="term" value="C:DNA-directed RNA polymerase complex"/>
    <property type="evidence" value="ECO:0007669"/>
    <property type="project" value="UniProtKB-KW"/>
</dbReference>
<dbReference type="PANTHER" id="PTHR19376">
    <property type="entry name" value="DNA-DIRECTED RNA POLYMERASE"/>
    <property type="match status" value="1"/>
</dbReference>
<dbReference type="Gene3D" id="4.10.860.120">
    <property type="entry name" value="RNA polymerase II, clamp domain"/>
    <property type="match status" value="1"/>
</dbReference>
<keyword evidence="2" id="KW-0240">DNA-directed RNA polymerase</keyword>
<keyword evidence="4" id="KW-0548">Nucleotidyltransferase</keyword>
<keyword evidence="7" id="KW-1185">Reference proteome</keyword>
<dbReference type="EMBL" id="JAVIJP010000039">
    <property type="protein sequence ID" value="KAL3627504.1"/>
    <property type="molecule type" value="Genomic_DNA"/>
</dbReference>
<evidence type="ECO:0000256" key="1">
    <source>
        <dbReference type="ARBA" id="ARBA00012418"/>
    </source>
</evidence>
<dbReference type="SUPFAM" id="SSF64484">
    <property type="entry name" value="beta and beta-prime subunits of DNA dependent RNA-polymerase"/>
    <property type="match status" value="1"/>
</dbReference>
<protein>
    <recommendedName>
        <fullName evidence="1">DNA-directed RNA polymerase</fullName>
        <ecNumber evidence="1">2.7.7.6</ecNumber>
    </recommendedName>
</protein>
<sequence>MEGEEGVQNPQLALANMLFSLTINDVDDIEKVRLRDEVFKFIFTNDMVLEEMEDSALTSPKAKIISIKFGLTTHEEICKSSVSNCPISHASQLSNPFLGLPLETGKCESCGTGEAGQCEGHFGYIELPTPTYHPYHVGELKRMLSLLCLKCLRFKNRKFFDLI</sequence>
<evidence type="ECO:0000256" key="3">
    <source>
        <dbReference type="ARBA" id="ARBA00022679"/>
    </source>
</evidence>
<evidence type="ECO:0000256" key="2">
    <source>
        <dbReference type="ARBA" id="ARBA00022478"/>
    </source>
</evidence>
<dbReference type="PANTHER" id="PTHR19376:SF51">
    <property type="entry name" value="DNA-DIRECTED RNA POLYMERASE V SUBUNIT 1"/>
    <property type="match status" value="1"/>
</dbReference>
<keyword evidence="3" id="KW-0808">Transferase</keyword>
<evidence type="ECO:0000256" key="5">
    <source>
        <dbReference type="ARBA" id="ARBA00023163"/>
    </source>
</evidence>
<proteinExistence type="predicted"/>
<comment type="caution">
    <text evidence="6">The sequence shown here is derived from an EMBL/GenBank/DDBJ whole genome shotgun (WGS) entry which is preliminary data.</text>
</comment>
<accession>A0ABD3CDX9</accession>